<dbReference type="PATRIC" id="fig|658445.3.peg.818"/>
<evidence type="ECO:0000313" key="3">
    <source>
        <dbReference type="Proteomes" id="UP000032303"/>
    </source>
</evidence>
<proteinExistence type="predicted"/>
<dbReference type="EMBL" id="CP005973">
    <property type="protein sequence ID" value="AJR05776.1"/>
    <property type="molecule type" value="Genomic_DNA"/>
</dbReference>
<accession>A0A0C5W349</accession>
<dbReference type="OrthoDB" id="5830069at2"/>
<dbReference type="HOGENOM" id="CLU_2001737_0_0_6"/>
<keyword evidence="3" id="KW-1185">Reference proteome</keyword>
<dbReference type="Proteomes" id="UP000032303">
    <property type="component" value="Chromosome 1"/>
</dbReference>
<gene>
    <name evidence="2" type="ORF">H744_1c0751</name>
</gene>
<organism evidence="2 3">
    <name type="scientific">Photobacterium gaetbulicola Gung47</name>
    <dbReference type="NCBI Taxonomy" id="658445"/>
    <lineage>
        <taxon>Bacteria</taxon>
        <taxon>Pseudomonadati</taxon>
        <taxon>Pseudomonadota</taxon>
        <taxon>Gammaproteobacteria</taxon>
        <taxon>Vibrionales</taxon>
        <taxon>Vibrionaceae</taxon>
        <taxon>Photobacterium</taxon>
    </lineage>
</organism>
<sequence>MIGNVNILFLLGFFSYSSQPDNQLEKATDEICLCLEAPYQQAEKALKQLLGAQISGDLAKVTQSQDEMMAVINASRLCLESFHHLYPDIAQDMTLKGETLKRLESKCPDPLSAHRSQLEEEVPTP</sequence>
<protein>
    <submittedName>
        <fullName evidence="2">Uncharacterized protein</fullName>
    </submittedName>
</protein>
<reference evidence="2 3" key="1">
    <citation type="submission" date="2013-05" db="EMBL/GenBank/DDBJ databases">
        <title>Complete genome sequence of the lipase-producing bacterium Photobacterium gaetbulicola Gung47.</title>
        <authorList>
            <person name="Kim Y.-O."/>
        </authorList>
    </citation>
    <scope>NUCLEOTIDE SEQUENCE [LARGE SCALE GENOMIC DNA]</scope>
    <source>
        <strain evidence="2 3">Gung47</strain>
    </source>
</reference>
<evidence type="ECO:0000256" key="1">
    <source>
        <dbReference type="SAM" id="MobiDB-lite"/>
    </source>
</evidence>
<dbReference type="AlphaFoldDB" id="A0A0C5W349"/>
<feature type="region of interest" description="Disordered" evidence="1">
    <location>
        <begin position="106"/>
        <end position="125"/>
    </location>
</feature>
<dbReference type="KEGG" id="pgb:H744_1c0751"/>
<name>A0A0C5W349_9GAMM</name>
<evidence type="ECO:0000313" key="2">
    <source>
        <dbReference type="EMBL" id="AJR05776.1"/>
    </source>
</evidence>